<dbReference type="EMBL" id="CAJQZP010000610">
    <property type="protein sequence ID" value="CAG4971494.1"/>
    <property type="molecule type" value="Genomic_DNA"/>
</dbReference>
<dbReference type="Proteomes" id="UP000691718">
    <property type="component" value="Unassembled WGS sequence"/>
</dbReference>
<proteinExistence type="predicted"/>
<keyword evidence="3" id="KW-1185">Reference proteome</keyword>
<sequence length="103" mass="11669">MKEHQQDLRKEVADHGRRESQLYQAGDLVLITNNAESQPSKGFSKKFAPRRIGPFKIKRVLSATTYEVEDNEGRIRGKYYNSLITLYGGESQAITAKIRGSPK</sequence>
<organism evidence="2 3">
    <name type="scientific">Parnassius apollo</name>
    <name type="common">Apollo butterfly</name>
    <name type="synonym">Papilio apollo</name>
    <dbReference type="NCBI Taxonomy" id="110799"/>
    <lineage>
        <taxon>Eukaryota</taxon>
        <taxon>Metazoa</taxon>
        <taxon>Ecdysozoa</taxon>
        <taxon>Arthropoda</taxon>
        <taxon>Hexapoda</taxon>
        <taxon>Insecta</taxon>
        <taxon>Pterygota</taxon>
        <taxon>Neoptera</taxon>
        <taxon>Endopterygota</taxon>
        <taxon>Lepidoptera</taxon>
        <taxon>Glossata</taxon>
        <taxon>Ditrysia</taxon>
        <taxon>Papilionoidea</taxon>
        <taxon>Papilionidae</taxon>
        <taxon>Parnassiinae</taxon>
        <taxon>Parnassini</taxon>
        <taxon>Parnassius</taxon>
        <taxon>Parnassius</taxon>
    </lineage>
</organism>
<feature type="region of interest" description="Disordered" evidence="1">
    <location>
        <begin position="1"/>
        <end position="20"/>
    </location>
</feature>
<reference evidence="2" key="1">
    <citation type="submission" date="2021-04" db="EMBL/GenBank/DDBJ databases">
        <authorList>
            <person name="Tunstrom K."/>
        </authorList>
    </citation>
    <scope>NUCLEOTIDE SEQUENCE</scope>
</reference>
<evidence type="ECO:0000313" key="2">
    <source>
        <dbReference type="EMBL" id="CAG4971494.1"/>
    </source>
</evidence>
<accession>A0A8S3WNA0</accession>
<protein>
    <submittedName>
        <fullName evidence="2">(apollo) hypothetical protein</fullName>
    </submittedName>
</protein>
<comment type="caution">
    <text evidence="2">The sequence shown here is derived from an EMBL/GenBank/DDBJ whole genome shotgun (WGS) entry which is preliminary data.</text>
</comment>
<evidence type="ECO:0000313" key="3">
    <source>
        <dbReference type="Proteomes" id="UP000691718"/>
    </source>
</evidence>
<name>A0A8S3WNA0_PARAO</name>
<gene>
    <name evidence="2" type="ORF">PAPOLLO_LOCUS8429</name>
</gene>
<dbReference type="OrthoDB" id="4369127at2759"/>
<dbReference type="AlphaFoldDB" id="A0A8S3WNA0"/>
<evidence type="ECO:0000256" key="1">
    <source>
        <dbReference type="SAM" id="MobiDB-lite"/>
    </source>
</evidence>